<dbReference type="Proteomes" id="UP000521872">
    <property type="component" value="Unassembled WGS sequence"/>
</dbReference>
<feature type="region of interest" description="Disordered" evidence="1">
    <location>
        <begin position="294"/>
        <end position="326"/>
    </location>
</feature>
<dbReference type="EMBL" id="JAACJL010000059">
    <property type="protein sequence ID" value="KAF4610155.1"/>
    <property type="molecule type" value="Genomic_DNA"/>
</dbReference>
<comment type="caution">
    <text evidence="2">The sequence shown here is derived from an EMBL/GenBank/DDBJ whole genome shotgun (WGS) entry which is preliminary data.</text>
</comment>
<evidence type="ECO:0000256" key="1">
    <source>
        <dbReference type="SAM" id="MobiDB-lite"/>
    </source>
</evidence>
<organism evidence="2 3">
    <name type="scientific">Agrocybe pediades</name>
    <dbReference type="NCBI Taxonomy" id="84607"/>
    <lineage>
        <taxon>Eukaryota</taxon>
        <taxon>Fungi</taxon>
        <taxon>Dikarya</taxon>
        <taxon>Basidiomycota</taxon>
        <taxon>Agaricomycotina</taxon>
        <taxon>Agaricomycetes</taxon>
        <taxon>Agaricomycetidae</taxon>
        <taxon>Agaricales</taxon>
        <taxon>Agaricineae</taxon>
        <taxon>Strophariaceae</taxon>
        <taxon>Agrocybe</taxon>
    </lineage>
</organism>
<keyword evidence="3" id="KW-1185">Reference proteome</keyword>
<accession>A0A8H4VJH3</accession>
<evidence type="ECO:0000313" key="2">
    <source>
        <dbReference type="EMBL" id="KAF4610155.1"/>
    </source>
</evidence>
<sequence length="326" mass="35415">MKDILFIGVLCHHHSVAISLRNDDLVTDRWNVRFLTNSTYSAGIKLLYCTDRPQGHGTSTFIPMEVLCGQRGQVGTFSLRLSSPGRVFLSYPTSPSKLGLPSTSGTPGLAHRRLIVTFELVELSRASSPFQPRTTPSTLSDVNRAVSTPVSSAAVLASSGQLKSDAAATLHEVLRCGDTALRVEEEGAEREGQYGEHTAAVEDCEIWARKAADDDCWLDVEVQRYRIQLLYKFSQYLAFPSDHRLTRQGKCSSATDAGALLRPQFAFCPPGWSRKEIVVPFADVAESAAVIVPCSSPGSSRGAEEEEEGDNLVSGGQENRRSPPSA</sequence>
<name>A0A8H4VJH3_9AGAR</name>
<reference evidence="2 3" key="1">
    <citation type="submission" date="2019-12" db="EMBL/GenBank/DDBJ databases">
        <authorList>
            <person name="Floudas D."/>
            <person name="Bentzer J."/>
            <person name="Ahren D."/>
            <person name="Johansson T."/>
            <person name="Persson P."/>
            <person name="Tunlid A."/>
        </authorList>
    </citation>
    <scope>NUCLEOTIDE SEQUENCE [LARGE SCALE GENOMIC DNA]</scope>
    <source>
        <strain evidence="2 3">CBS 102.39</strain>
    </source>
</reference>
<feature type="compositionally biased region" description="Polar residues" evidence="1">
    <location>
        <begin position="314"/>
        <end position="326"/>
    </location>
</feature>
<gene>
    <name evidence="2" type="ORF">D9613_010235</name>
</gene>
<protein>
    <submittedName>
        <fullName evidence="2">Uncharacterized protein</fullName>
    </submittedName>
</protein>
<dbReference type="AlphaFoldDB" id="A0A8H4VJH3"/>
<proteinExistence type="predicted"/>
<evidence type="ECO:0000313" key="3">
    <source>
        <dbReference type="Proteomes" id="UP000521872"/>
    </source>
</evidence>